<feature type="domain" description="G" evidence="1">
    <location>
        <begin position="9"/>
        <end position="131"/>
    </location>
</feature>
<reference evidence="2 3" key="1">
    <citation type="submission" date="2018-05" db="EMBL/GenBank/DDBJ databases">
        <title>Genome comparison of Eubacterium sp.</title>
        <authorList>
            <person name="Feng Y."/>
            <person name="Sanchez-Andrea I."/>
            <person name="Stams A.J.M."/>
            <person name="De Vos W.M."/>
        </authorList>
    </citation>
    <scope>NUCLEOTIDE SEQUENCE [LARGE SCALE GENOMIC DNA]</scope>
    <source>
        <strain evidence="2 3">YI</strain>
    </source>
</reference>
<dbReference type="GO" id="GO:0005525">
    <property type="term" value="F:GTP binding"/>
    <property type="evidence" value="ECO:0007669"/>
    <property type="project" value="InterPro"/>
</dbReference>
<dbReference type="Proteomes" id="UP000218387">
    <property type="component" value="Chromosome"/>
</dbReference>
<dbReference type="RefSeq" id="WP_096919645.1">
    <property type="nucleotide sequence ID" value="NZ_CP029487.1"/>
</dbReference>
<gene>
    <name evidence="2" type="ORF">CPZ25_005125</name>
</gene>
<dbReference type="EMBL" id="CP029487">
    <property type="protein sequence ID" value="QCT70736.1"/>
    <property type="molecule type" value="Genomic_DNA"/>
</dbReference>
<evidence type="ECO:0000313" key="3">
    <source>
        <dbReference type="Proteomes" id="UP000218387"/>
    </source>
</evidence>
<dbReference type="AlphaFoldDB" id="A0A4V1GLR8"/>
<organism evidence="2 3">
    <name type="scientific">Eubacterium maltosivorans</name>
    <dbReference type="NCBI Taxonomy" id="2041044"/>
    <lineage>
        <taxon>Bacteria</taxon>
        <taxon>Bacillati</taxon>
        <taxon>Bacillota</taxon>
        <taxon>Clostridia</taxon>
        <taxon>Eubacteriales</taxon>
        <taxon>Eubacteriaceae</taxon>
        <taxon>Eubacterium</taxon>
    </lineage>
</organism>
<dbReference type="InterPro" id="IPR027417">
    <property type="entry name" value="P-loop_NTPase"/>
</dbReference>
<keyword evidence="3" id="KW-1185">Reference proteome</keyword>
<dbReference type="Pfam" id="PF01926">
    <property type="entry name" value="MMR_HSR1"/>
    <property type="match status" value="1"/>
</dbReference>
<proteinExistence type="predicted"/>
<evidence type="ECO:0000313" key="2">
    <source>
        <dbReference type="EMBL" id="QCT70736.1"/>
    </source>
</evidence>
<protein>
    <recommendedName>
        <fullName evidence="1">G domain-containing protein</fullName>
    </recommendedName>
</protein>
<dbReference type="InterPro" id="IPR006073">
    <property type="entry name" value="GTP-bd"/>
</dbReference>
<dbReference type="KEGG" id="emt:CPZ25_005125"/>
<evidence type="ECO:0000259" key="1">
    <source>
        <dbReference type="Pfam" id="PF01926"/>
    </source>
</evidence>
<name>A0A4V1GLR8_EUBML</name>
<dbReference type="Gene3D" id="3.40.50.300">
    <property type="entry name" value="P-loop containing nucleotide triphosphate hydrolases"/>
    <property type="match status" value="1"/>
</dbReference>
<dbReference type="SUPFAM" id="SSF52540">
    <property type="entry name" value="P-loop containing nucleoside triphosphate hydrolases"/>
    <property type="match status" value="1"/>
</dbReference>
<dbReference type="CDD" id="cd00882">
    <property type="entry name" value="Ras_like_GTPase"/>
    <property type="match status" value="1"/>
</dbReference>
<sequence>MEKTLDANVLILGKTGSGKTALFNYIFGRNVYATGAGRPVTGMGIYEEAVTLSPDFTLHLYDSWGLEADKARDWKQLIDDTLKAHDVPEITEWFHTIIYCISAKAARVEDFDLEIIESLRQGGNQVIVALTHADVAGGQDNLMTMLQTIAQSGHVPEEDILPVNSQSKTLLTGKKTQAYGREAIISRIKAGLLSAISQKIPHIFEEEGREIIETWYTRCCYRIDADLRKPGGISSHKEKERNRLFTAYAEEAQSDIEQSYDTLISEAYRYYWKFCDHLEQNPVGFAKKPRKPLEALRMKLHLTDALQAAGDNIGQFFQGLFKKEKRTAKHDAFAQFYRKGLAKYREQLYQMLKEYTRKMKAELCAYYKIVQSPE</sequence>
<accession>A0A4V1GLR8</accession>